<dbReference type="Proteomes" id="UP000262379">
    <property type="component" value="Unassembled WGS sequence"/>
</dbReference>
<keyword evidence="1" id="KW-1133">Transmembrane helix</keyword>
<dbReference type="AlphaFoldDB" id="A0A371X8L9"/>
<organism evidence="2 3">
    <name type="scientific">Mesorhizobium denitrificans</name>
    <dbReference type="NCBI Taxonomy" id="2294114"/>
    <lineage>
        <taxon>Bacteria</taxon>
        <taxon>Pseudomonadati</taxon>
        <taxon>Pseudomonadota</taxon>
        <taxon>Alphaproteobacteria</taxon>
        <taxon>Hyphomicrobiales</taxon>
        <taxon>Phyllobacteriaceae</taxon>
        <taxon>Mesorhizobium</taxon>
    </lineage>
</organism>
<evidence type="ECO:0000313" key="3">
    <source>
        <dbReference type="Proteomes" id="UP000262379"/>
    </source>
</evidence>
<gene>
    <name evidence="2" type="ORF">DY251_17345</name>
</gene>
<feature type="transmembrane region" description="Helical" evidence="1">
    <location>
        <begin position="16"/>
        <end position="34"/>
    </location>
</feature>
<feature type="transmembrane region" description="Helical" evidence="1">
    <location>
        <begin position="46"/>
        <end position="64"/>
    </location>
</feature>
<comment type="caution">
    <text evidence="2">The sequence shown here is derived from an EMBL/GenBank/DDBJ whole genome shotgun (WGS) entry which is preliminary data.</text>
</comment>
<evidence type="ECO:0000313" key="2">
    <source>
        <dbReference type="EMBL" id="RFC65566.1"/>
    </source>
</evidence>
<keyword evidence="1" id="KW-0472">Membrane</keyword>
<proteinExistence type="predicted"/>
<keyword evidence="1" id="KW-0812">Transmembrane</keyword>
<protein>
    <submittedName>
        <fullName evidence="2">Uncharacterized protein</fullName>
    </submittedName>
</protein>
<evidence type="ECO:0000256" key="1">
    <source>
        <dbReference type="SAM" id="Phobius"/>
    </source>
</evidence>
<sequence length="71" mass="8239">MMARLRRWHQGLEGRAMIRFVIMGLLFVAAWFLVTRAIQFARTRQIDWTGVAFMVGFVVVALYLRHKTGIG</sequence>
<accession>A0A371X8L9</accession>
<keyword evidence="3" id="KW-1185">Reference proteome</keyword>
<dbReference type="EMBL" id="QURN01000015">
    <property type="protein sequence ID" value="RFC65566.1"/>
    <property type="molecule type" value="Genomic_DNA"/>
</dbReference>
<name>A0A371X8L9_9HYPH</name>
<reference evidence="3" key="1">
    <citation type="submission" date="2018-08" db="EMBL/GenBank/DDBJ databases">
        <authorList>
            <person name="Im W.T."/>
        </authorList>
    </citation>
    <scope>NUCLEOTIDE SEQUENCE [LARGE SCALE GENOMIC DNA]</scope>
    <source>
        <strain evidence="3">LA-28</strain>
    </source>
</reference>